<proteinExistence type="predicted"/>
<dbReference type="Proteomes" id="UP001056778">
    <property type="component" value="Chromosome 2"/>
</dbReference>
<protein>
    <submittedName>
        <fullName evidence="1">Transposable element tc3 transposase-like protein</fullName>
    </submittedName>
</protein>
<evidence type="ECO:0000313" key="1">
    <source>
        <dbReference type="EMBL" id="KAI4468978.1"/>
    </source>
</evidence>
<reference evidence="1" key="1">
    <citation type="submission" date="2022-04" db="EMBL/GenBank/DDBJ databases">
        <title>Chromosome-scale genome assembly of Holotrichia oblita Faldermann.</title>
        <authorList>
            <person name="Rongchong L."/>
        </authorList>
    </citation>
    <scope>NUCLEOTIDE SEQUENCE</scope>
    <source>
        <strain evidence="1">81SQS9</strain>
    </source>
</reference>
<accession>A0ACB9TQE1</accession>
<keyword evidence="2" id="KW-1185">Reference proteome</keyword>
<name>A0ACB9TQE1_HOLOL</name>
<sequence>MAFYTNSGTADMHFMYGRANGHTYEARRLYAEAFPNRAIPSDKLFSRLHQRLSENGSFIVHNAGRPRSTATAETEENVLARVEENPNISTRTIAGS</sequence>
<dbReference type="EMBL" id="CM043016">
    <property type="protein sequence ID" value="KAI4468978.1"/>
    <property type="molecule type" value="Genomic_DNA"/>
</dbReference>
<evidence type="ECO:0000313" key="2">
    <source>
        <dbReference type="Proteomes" id="UP001056778"/>
    </source>
</evidence>
<gene>
    <name evidence="1" type="ORF">MML48_2g00018464</name>
</gene>
<organism evidence="1 2">
    <name type="scientific">Holotrichia oblita</name>
    <name type="common">Chafer beetle</name>
    <dbReference type="NCBI Taxonomy" id="644536"/>
    <lineage>
        <taxon>Eukaryota</taxon>
        <taxon>Metazoa</taxon>
        <taxon>Ecdysozoa</taxon>
        <taxon>Arthropoda</taxon>
        <taxon>Hexapoda</taxon>
        <taxon>Insecta</taxon>
        <taxon>Pterygota</taxon>
        <taxon>Neoptera</taxon>
        <taxon>Endopterygota</taxon>
        <taxon>Coleoptera</taxon>
        <taxon>Polyphaga</taxon>
        <taxon>Scarabaeiformia</taxon>
        <taxon>Scarabaeidae</taxon>
        <taxon>Melolonthinae</taxon>
        <taxon>Holotrichia</taxon>
    </lineage>
</organism>
<comment type="caution">
    <text evidence="1">The sequence shown here is derived from an EMBL/GenBank/DDBJ whole genome shotgun (WGS) entry which is preliminary data.</text>
</comment>